<dbReference type="OrthoDB" id="21513at2759"/>
<dbReference type="GO" id="GO:0070449">
    <property type="term" value="C:elongin complex"/>
    <property type="evidence" value="ECO:0007669"/>
    <property type="project" value="InterPro"/>
</dbReference>
<accession>A0A9P4Q9S4</accession>
<dbReference type="InterPro" id="IPR010684">
    <property type="entry name" value="RNA_pol_II_trans_fac_SIII_A"/>
</dbReference>
<sequence>MADVRRGADSLVSMAQRACIGNVRNITDFGDMPFELIEPILRRVEDPDHLIVIQNQNPGLADNTAHLWRNFIKRDIPNWEARLLRPKNPQLWWKVYRKLEKEEQKRKADSEAQLLAKMKELEQKKESNKTTFINQTLRVGPKIPQVYYEGQERPRARASSTENTWSTGGPGTGSRALKKAKTGSQMMKALRQQSNAASKQRTMAEFKVRAPTGNTSLAARTQIVAAPKGMVMDKMPVVPRSTKSASSHPSTGDVNRVFPGLNRVHPTAREQAMSKTLDSAVAQERAVREDRLRRLTAPGAKASTELASPARHSPPTAHGTSTSQSPPPTTQPIRKRPAANAFMPSKKCKVAGR</sequence>
<dbReference type="InterPro" id="IPR051870">
    <property type="entry name" value="Elongin-A_domain"/>
</dbReference>
<dbReference type="Pfam" id="PF06881">
    <property type="entry name" value="Elongin_A"/>
    <property type="match status" value="1"/>
</dbReference>
<evidence type="ECO:0000313" key="4">
    <source>
        <dbReference type="Proteomes" id="UP000799441"/>
    </source>
</evidence>
<feature type="region of interest" description="Disordered" evidence="2">
    <location>
        <begin position="151"/>
        <end position="177"/>
    </location>
</feature>
<evidence type="ECO:0000313" key="3">
    <source>
        <dbReference type="EMBL" id="KAF2721011.1"/>
    </source>
</evidence>
<protein>
    <recommendedName>
        <fullName evidence="5">Elongin-A</fullName>
    </recommendedName>
</protein>
<reference evidence="3" key="1">
    <citation type="journal article" date="2020" name="Stud. Mycol.">
        <title>101 Dothideomycetes genomes: a test case for predicting lifestyles and emergence of pathogens.</title>
        <authorList>
            <person name="Haridas S."/>
            <person name="Albert R."/>
            <person name="Binder M."/>
            <person name="Bloem J."/>
            <person name="Labutti K."/>
            <person name="Salamov A."/>
            <person name="Andreopoulos B."/>
            <person name="Baker S."/>
            <person name="Barry K."/>
            <person name="Bills G."/>
            <person name="Bluhm B."/>
            <person name="Cannon C."/>
            <person name="Castanera R."/>
            <person name="Culley D."/>
            <person name="Daum C."/>
            <person name="Ezra D."/>
            <person name="Gonzalez J."/>
            <person name="Henrissat B."/>
            <person name="Kuo A."/>
            <person name="Liang C."/>
            <person name="Lipzen A."/>
            <person name="Lutzoni F."/>
            <person name="Magnuson J."/>
            <person name="Mondo S."/>
            <person name="Nolan M."/>
            <person name="Ohm R."/>
            <person name="Pangilinan J."/>
            <person name="Park H.-J."/>
            <person name="Ramirez L."/>
            <person name="Alfaro M."/>
            <person name="Sun H."/>
            <person name="Tritt A."/>
            <person name="Yoshinaga Y."/>
            <person name="Zwiers L.-H."/>
            <person name="Turgeon B."/>
            <person name="Goodwin S."/>
            <person name="Spatafora J."/>
            <person name="Crous P."/>
            <person name="Grigoriev I."/>
        </authorList>
    </citation>
    <scope>NUCLEOTIDE SEQUENCE</scope>
    <source>
        <strain evidence="3">CBS 116435</strain>
    </source>
</reference>
<dbReference type="EMBL" id="MU003794">
    <property type="protein sequence ID" value="KAF2721011.1"/>
    <property type="molecule type" value="Genomic_DNA"/>
</dbReference>
<evidence type="ECO:0000256" key="1">
    <source>
        <dbReference type="SAM" id="Coils"/>
    </source>
</evidence>
<feature type="region of interest" description="Disordered" evidence="2">
    <location>
        <begin position="271"/>
        <end position="353"/>
    </location>
</feature>
<dbReference type="PANTHER" id="PTHR15141:SF76">
    <property type="entry name" value="TRANSCRIPTION ELONGATION FACTOR B POLYPEPTIDE 3"/>
    <property type="match status" value="1"/>
</dbReference>
<feature type="coiled-coil region" evidence="1">
    <location>
        <begin position="101"/>
        <end position="131"/>
    </location>
</feature>
<dbReference type="AlphaFoldDB" id="A0A9P4Q9S4"/>
<feature type="region of interest" description="Disordered" evidence="2">
    <location>
        <begin position="239"/>
        <end position="259"/>
    </location>
</feature>
<comment type="caution">
    <text evidence="3">The sequence shown here is derived from an EMBL/GenBank/DDBJ whole genome shotgun (WGS) entry which is preliminary data.</text>
</comment>
<keyword evidence="1" id="KW-0175">Coiled coil</keyword>
<proteinExistence type="predicted"/>
<feature type="compositionally biased region" description="Polar residues" evidence="2">
    <location>
        <begin position="241"/>
        <end position="253"/>
    </location>
</feature>
<dbReference type="PANTHER" id="PTHR15141">
    <property type="entry name" value="TRANSCRIPTION ELONGATION FACTOR B POLYPEPTIDE 3"/>
    <property type="match status" value="1"/>
</dbReference>
<evidence type="ECO:0000256" key="2">
    <source>
        <dbReference type="SAM" id="MobiDB-lite"/>
    </source>
</evidence>
<keyword evidence="4" id="KW-1185">Reference proteome</keyword>
<gene>
    <name evidence="3" type="ORF">K431DRAFT_83855</name>
</gene>
<dbReference type="Gene3D" id="6.10.250.3180">
    <property type="match status" value="1"/>
</dbReference>
<name>A0A9P4Q9S4_9PEZI</name>
<dbReference type="Proteomes" id="UP000799441">
    <property type="component" value="Unassembled WGS sequence"/>
</dbReference>
<evidence type="ECO:0008006" key="5">
    <source>
        <dbReference type="Google" id="ProtNLM"/>
    </source>
</evidence>
<feature type="compositionally biased region" description="Polar residues" evidence="2">
    <location>
        <begin position="158"/>
        <end position="167"/>
    </location>
</feature>
<dbReference type="GO" id="GO:0006368">
    <property type="term" value="P:transcription elongation by RNA polymerase II"/>
    <property type="evidence" value="ECO:0007669"/>
    <property type="project" value="InterPro"/>
</dbReference>
<organism evidence="3 4">
    <name type="scientific">Polychaeton citri CBS 116435</name>
    <dbReference type="NCBI Taxonomy" id="1314669"/>
    <lineage>
        <taxon>Eukaryota</taxon>
        <taxon>Fungi</taxon>
        <taxon>Dikarya</taxon>
        <taxon>Ascomycota</taxon>
        <taxon>Pezizomycotina</taxon>
        <taxon>Dothideomycetes</taxon>
        <taxon>Dothideomycetidae</taxon>
        <taxon>Capnodiales</taxon>
        <taxon>Capnodiaceae</taxon>
        <taxon>Polychaeton</taxon>
    </lineage>
</organism>